<comment type="similarity">
    <text evidence="2 9">Belongs to the TRAFAC class translation factor GTPase superfamily. Classic translation factor GTPase family. PrfC subfamily.</text>
</comment>
<dbReference type="Pfam" id="PF22042">
    <property type="entry name" value="EF-G_D2"/>
    <property type="match status" value="1"/>
</dbReference>
<keyword evidence="6 9" id="KW-0342">GTP-binding</keyword>
<dbReference type="Gene3D" id="2.40.30.10">
    <property type="entry name" value="Translation factors"/>
    <property type="match status" value="1"/>
</dbReference>
<dbReference type="GO" id="GO:0005829">
    <property type="term" value="C:cytosol"/>
    <property type="evidence" value="ECO:0007669"/>
    <property type="project" value="TreeGrafter"/>
</dbReference>
<evidence type="ECO:0000256" key="4">
    <source>
        <dbReference type="ARBA" id="ARBA00022741"/>
    </source>
</evidence>
<evidence type="ECO:0000259" key="10">
    <source>
        <dbReference type="PROSITE" id="PS51722"/>
    </source>
</evidence>
<feature type="binding site" evidence="9">
    <location>
        <begin position="42"/>
        <end position="49"/>
    </location>
    <ligand>
        <name>GTP</name>
        <dbReference type="ChEBI" id="CHEBI:37565"/>
    </ligand>
</feature>
<evidence type="ECO:0000313" key="12">
    <source>
        <dbReference type="Proteomes" id="UP000070136"/>
    </source>
</evidence>
<dbReference type="AlphaFoldDB" id="A0A139QBM4"/>
<dbReference type="PANTHER" id="PTHR43556">
    <property type="entry name" value="PEPTIDE CHAIN RELEASE FACTOR RF3"/>
    <property type="match status" value="1"/>
</dbReference>
<organism evidence="11 12">
    <name type="scientific">Streptococcus mitis</name>
    <dbReference type="NCBI Taxonomy" id="28037"/>
    <lineage>
        <taxon>Bacteria</taxon>
        <taxon>Bacillati</taxon>
        <taxon>Bacillota</taxon>
        <taxon>Bacilli</taxon>
        <taxon>Lactobacillales</taxon>
        <taxon>Streptococcaceae</taxon>
        <taxon>Streptococcus</taxon>
        <taxon>Streptococcus mitis group</taxon>
    </lineage>
</organism>
<dbReference type="Gene3D" id="3.30.70.3280">
    <property type="entry name" value="Peptide chain release factor 3, domain III"/>
    <property type="match status" value="1"/>
</dbReference>
<sequence length="539" mass="61546">MVKSNVKIILSYRNKKNRESKERELMNIQEEIKKRRTFAIISHPDAGKTTITEQLLYFGGEIREAGTVKGKKTGTFAKSDWMDIEKQRGISVTSSVMQFDYDGKRVNILDTPGHEDFSEDTYRTLMAVDAAVMVVDSAKGIEAQTKKLFEVVKHRGIPVFTFMNKLDRDGREPLDLLQELEEVLGIASYPMNWPIGMGKAFEGLYDLYNQRLELYRGDERFASLEDGDKLFGSNPFYEQVKDDIELLNEAGNEFSEEAILAGELTPVFFGSALTNFGVQTFLETFLKFAPEPHGHKKTDGEIVDPYDKDFSGFVFKIQANMDPRHRDRIAFVRIVSGEFERGMSVNLPRTGKGAKLSNVTQFMAETRENVTNAVAGDIIGVYDTGTYQVGDTLTVGKNKFEFEPLPTFTPEIFMKVSAKNVMKQKSFHKGIEQLVQEGAIQLYKNYQTGEYMLGAVGQLQFEVFKHRMEGEYNAEVVMSPMGKKTVRWIKPEDLDERMSSSRNILAKDRFDQPVFLFENDFALRWFADKYPDVELEEKM</sequence>
<dbReference type="HAMAP" id="MF_00072">
    <property type="entry name" value="Rel_fac_3"/>
    <property type="match status" value="1"/>
</dbReference>
<dbReference type="InterPro" id="IPR031157">
    <property type="entry name" value="G_TR_CS"/>
</dbReference>
<comment type="function">
    <text evidence="7 9">Increases the formation of ribosomal termination complexes and stimulates activities of RF-1 and RF-2. It binds guanine nucleotides and has strong preference for UGA stop codons. It may interact directly with the ribosome. The stimulation of RF-1 and RF-2 is significantly reduced by GTP and GDP, but not by GMP.</text>
</comment>
<evidence type="ECO:0000313" key="11">
    <source>
        <dbReference type="EMBL" id="KXT99946.1"/>
    </source>
</evidence>
<evidence type="ECO:0000256" key="3">
    <source>
        <dbReference type="ARBA" id="ARBA00022490"/>
    </source>
</evidence>
<dbReference type="SUPFAM" id="SSF52540">
    <property type="entry name" value="P-loop containing nucleoside triphosphate hydrolases"/>
    <property type="match status" value="1"/>
</dbReference>
<dbReference type="PROSITE" id="PS00301">
    <property type="entry name" value="G_TR_1"/>
    <property type="match status" value="1"/>
</dbReference>
<dbReference type="InterPro" id="IPR053905">
    <property type="entry name" value="EF-G-like_DII"/>
</dbReference>
<evidence type="ECO:0000256" key="6">
    <source>
        <dbReference type="ARBA" id="ARBA00023134"/>
    </source>
</evidence>
<name>A0A139QBM4_STRMT</name>
<dbReference type="InterPro" id="IPR032090">
    <property type="entry name" value="RF3_C"/>
</dbReference>
<accession>A0A139QBM4</accession>
<comment type="subcellular location">
    <subcellularLocation>
        <location evidence="1 9">Cytoplasm</location>
    </subcellularLocation>
</comment>
<dbReference type="PRINTS" id="PR00315">
    <property type="entry name" value="ELONGATNFCT"/>
</dbReference>
<evidence type="ECO:0000256" key="9">
    <source>
        <dbReference type="HAMAP-Rule" id="MF_00072"/>
    </source>
</evidence>
<dbReference type="InterPro" id="IPR035647">
    <property type="entry name" value="EFG_III/V"/>
</dbReference>
<dbReference type="Proteomes" id="UP000070136">
    <property type="component" value="Unassembled WGS sequence"/>
</dbReference>
<feature type="binding site" evidence="9">
    <location>
        <begin position="110"/>
        <end position="114"/>
    </location>
    <ligand>
        <name>GTP</name>
        <dbReference type="ChEBI" id="CHEBI:37565"/>
    </ligand>
</feature>
<dbReference type="PROSITE" id="PS51722">
    <property type="entry name" value="G_TR_2"/>
    <property type="match status" value="1"/>
</dbReference>
<dbReference type="Pfam" id="PF00009">
    <property type="entry name" value="GTP_EFTU"/>
    <property type="match status" value="1"/>
</dbReference>
<evidence type="ECO:0000256" key="1">
    <source>
        <dbReference type="ARBA" id="ARBA00004496"/>
    </source>
</evidence>
<keyword evidence="4 9" id="KW-0547">Nucleotide-binding</keyword>
<dbReference type="CDD" id="cd04169">
    <property type="entry name" value="RF3"/>
    <property type="match status" value="1"/>
</dbReference>
<dbReference type="EMBL" id="LQOA01000012">
    <property type="protein sequence ID" value="KXT99946.1"/>
    <property type="molecule type" value="Genomic_DNA"/>
</dbReference>
<dbReference type="GO" id="GO:0003924">
    <property type="term" value="F:GTPase activity"/>
    <property type="evidence" value="ECO:0007669"/>
    <property type="project" value="InterPro"/>
</dbReference>
<dbReference type="GO" id="GO:0016150">
    <property type="term" value="F:translation release factor activity, codon nonspecific"/>
    <property type="evidence" value="ECO:0007669"/>
    <property type="project" value="TreeGrafter"/>
</dbReference>
<protein>
    <recommendedName>
        <fullName evidence="8 9">Peptide chain release factor 3</fullName>
        <shortName evidence="9">RF-3</shortName>
    </recommendedName>
</protein>
<feature type="domain" description="Tr-type G" evidence="10">
    <location>
        <begin position="33"/>
        <end position="293"/>
    </location>
</feature>
<evidence type="ECO:0000256" key="8">
    <source>
        <dbReference type="ARBA" id="ARBA00073639"/>
    </source>
</evidence>
<dbReference type="Gene3D" id="3.40.50.300">
    <property type="entry name" value="P-loop containing nucleotide triphosphate hydrolases"/>
    <property type="match status" value="1"/>
</dbReference>
<gene>
    <name evidence="9" type="primary">prfC</name>
    <name evidence="11" type="ORF">SMIDD28_00422</name>
</gene>
<dbReference type="FunFam" id="3.40.50.300:FF:000542">
    <property type="entry name" value="Peptide chain release factor 3"/>
    <property type="match status" value="1"/>
</dbReference>
<reference evidence="11 12" key="1">
    <citation type="submission" date="2016-01" db="EMBL/GenBank/DDBJ databases">
        <title>Highly variable Streptococcus oralis are common among viridans streptococci isolated from primates.</title>
        <authorList>
            <person name="Denapaite D."/>
            <person name="Rieger M."/>
            <person name="Koendgen S."/>
            <person name="Brueckner R."/>
            <person name="Ochigava I."/>
            <person name="Kappeler P."/>
            <person name="Maetz-Rensing K."/>
            <person name="Leendertz F."/>
            <person name="Hakenbeck R."/>
        </authorList>
    </citation>
    <scope>NUCLEOTIDE SEQUENCE [LARGE SCALE GENOMIC DNA]</scope>
    <source>
        <strain evidence="11 12">DD28</strain>
    </source>
</reference>
<dbReference type="InterPro" id="IPR004548">
    <property type="entry name" value="PrfC"/>
</dbReference>
<dbReference type="GO" id="GO:0006449">
    <property type="term" value="P:regulation of translational termination"/>
    <property type="evidence" value="ECO:0007669"/>
    <property type="project" value="UniProtKB-UniRule"/>
</dbReference>
<dbReference type="CDD" id="cd16259">
    <property type="entry name" value="RF3_III"/>
    <property type="match status" value="1"/>
</dbReference>
<dbReference type="FunFam" id="3.30.70.3280:FF:000001">
    <property type="entry name" value="Peptide chain release factor 3"/>
    <property type="match status" value="1"/>
</dbReference>
<dbReference type="SUPFAM" id="SSF50447">
    <property type="entry name" value="Translation proteins"/>
    <property type="match status" value="1"/>
</dbReference>
<dbReference type="InterPro" id="IPR027417">
    <property type="entry name" value="P-loop_NTPase"/>
</dbReference>
<dbReference type="SUPFAM" id="SSF54980">
    <property type="entry name" value="EF-G C-terminal domain-like"/>
    <property type="match status" value="1"/>
</dbReference>
<evidence type="ECO:0000256" key="2">
    <source>
        <dbReference type="ARBA" id="ARBA00009978"/>
    </source>
</evidence>
<dbReference type="InterPro" id="IPR041732">
    <property type="entry name" value="RF3_GTP-bd"/>
</dbReference>
<dbReference type="PANTHER" id="PTHR43556:SF2">
    <property type="entry name" value="PEPTIDE CHAIN RELEASE FACTOR RF3"/>
    <property type="match status" value="1"/>
</dbReference>
<dbReference type="NCBIfam" id="NF001964">
    <property type="entry name" value="PRK00741.1"/>
    <property type="match status" value="1"/>
</dbReference>
<evidence type="ECO:0000256" key="5">
    <source>
        <dbReference type="ARBA" id="ARBA00022917"/>
    </source>
</evidence>
<dbReference type="NCBIfam" id="TIGR00231">
    <property type="entry name" value="small_GTP"/>
    <property type="match status" value="1"/>
</dbReference>
<dbReference type="InterPro" id="IPR009000">
    <property type="entry name" value="Transl_B-barrel_sf"/>
</dbReference>
<dbReference type="NCBIfam" id="TIGR00503">
    <property type="entry name" value="prfC"/>
    <property type="match status" value="1"/>
</dbReference>
<dbReference type="InterPro" id="IPR005225">
    <property type="entry name" value="Small_GTP-bd"/>
</dbReference>
<comment type="caution">
    <text evidence="11">The sequence shown here is derived from an EMBL/GenBank/DDBJ whole genome shotgun (WGS) entry which is preliminary data.</text>
</comment>
<dbReference type="FunFam" id="2.40.30.10:FF:000040">
    <property type="entry name" value="Peptide chain release factor 3"/>
    <property type="match status" value="1"/>
</dbReference>
<evidence type="ECO:0000256" key="7">
    <source>
        <dbReference type="ARBA" id="ARBA00025017"/>
    </source>
</evidence>
<dbReference type="PRINTS" id="PR01037">
    <property type="entry name" value="TCRTETOQM"/>
</dbReference>
<keyword evidence="5 9" id="KW-0648">Protein biosynthesis</keyword>
<dbReference type="InterPro" id="IPR038467">
    <property type="entry name" value="RF3_dom_3_sf"/>
</dbReference>
<dbReference type="PATRIC" id="fig|28037.234.peg.441"/>
<dbReference type="InterPro" id="IPR000795">
    <property type="entry name" value="T_Tr_GTP-bd_dom"/>
</dbReference>
<feature type="binding site" evidence="9">
    <location>
        <begin position="164"/>
        <end position="167"/>
    </location>
    <ligand>
        <name>GTP</name>
        <dbReference type="ChEBI" id="CHEBI:37565"/>
    </ligand>
</feature>
<dbReference type="GO" id="GO:0016149">
    <property type="term" value="F:translation release factor activity, codon specific"/>
    <property type="evidence" value="ECO:0007669"/>
    <property type="project" value="UniProtKB-UniRule"/>
</dbReference>
<proteinExistence type="inferred from homology"/>
<dbReference type="GO" id="GO:0005525">
    <property type="term" value="F:GTP binding"/>
    <property type="evidence" value="ECO:0007669"/>
    <property type="project" value="UniProtKB-UniRule"/>
</dbReference>
<keyword evidence="3 9" id="KW-0963">Cytoplasm</keyword>
<dbReference type="Pfam" id="PF16658">
    <property type="entry name" value="RF3_C"/>
    <property type="match status" value="1"/>
</dbReference>